<dbReference type="OrthoDB" id="3200163at2759"/>
<dbReference type="eggNOG" id="ENOG502T84C">
    <property type="taxonomic scope" value="Eukaryota"/>
</dbReference>
<dbReference type="STRING" id="7222.B4JTH2"/>
<keyword evidence="2" id="KW-1185">Reference proteome</keyword>
<gene>
    <name evidence="1" type="primary">Dgri\GH23418</name>
    <name evidence="1" type="ORF">Dgri_GH23418</name>
</gene>
<dbReference type="HOGENOM" id="CLU_2239320_0_0_1"/>
<reference evidence="1 2" key="1">
    <citation type="journal article" date="2007" name="Nature">
        <title>Evolution of genes and genomes on the Drosophila phylogeny.</title>
        <authorList>
            <consortium name="Drosophila 12 Genomes Consortium"/>
            <person name="Clark A.G."/>
            <person name="Eisen M.B."/>
            <person name="Smith D.R."/>
            <person name="Bergman C.M."/>
            <person name="Oliver B."/>
            <person name="Markow T.A."/>
            <person name="Kaufman T.C."/>
            <person name="Kellis M."/>
            <person name="Gelbart W."/>
            <person name="Iyer V.N."/>
            <person name="Pollard D.A."/>
            <person name="Sackton T.B."/>
            <person name="Larracuente A.M."/>
            <person name="Singh N.D."/>
            <person name="Abad J.P."/>
            <person name="Abt D.N."/>
            <person name="Adryan B."/>
            <person name="Aguade M."/>
            <person name="Akashi H."/>
            <person name="Anderson W.W."/>
            <person name="Aquadro C.F."/>
            <person name="Ardell D.H."/>
            <person name="Arguello R."/>
            <person name="Artieri C.G."/>
            <person name="Barbash D.A."/>
            <person name="Barker D."/>
            <person name="Barsanti P."/>
            <person name="Batterham P."/>
            <person name="Batzoglou S."/>
            <person name="Begun D."/>
            <person name="Bhutkar A."/>
            <person name="Blanco E."/>
            <person name="Bosak S.A."/>
            <person name="Bradley R.K."/>
            <person name="Brand A.D."/>
            <person name="Brent M.R."/>
            <person name="Brooks A.N."/>
            <person name="Brown R.H."/>
            <person name="Butlin R.K."/>
            <person name="Caggese C."/>
            <person name="Calvi B.R."/>
            <person name="Bernardo de Carvalho A."/>
            <person name="Caspi A."/>
            <person name="Castrezana S."/>
            <person name="Celniker S.E."/>
            <person name="Chang J.L."/>
            <person name="Chapple C."/>
            <person name="Chatterji S."/>
            <person name="Chinwalla A."/>
            <person name="Civetta A."/>
            <person name="Clifton S.W."/>
            <person name="Comeron J.M."/>
            <person name="Costello J.C."/>
            <person name="Coyne J.A."/>
            <person name="Daub J."/>
            <person name="David R.G."/>
            <person name="Delcher A.L."/>
            <person name="Delehaunty K."/>
            <person name="Do C.B."/>
            <person name="Ebling H."/>
            <person name="Edwards K."/>
            <person name="Eickbush T."/>
            <person name="Evans J.D."/>
            <person name="Filipski A."/>
            <person name="Findeiss S."/>
            <person name="Freyhult E."/>
            <person name="Fulton L."/>
            <person name="Fulton R."/>
            <person name="Garcia A.C."/>
            <person name="Gardiner A."/>
            <person name="Garfield D.A."/>
            <person name="Garvin B.E."/>
            <person name="Gibson G."/>
            <person name="Gilbert D."/>
            <person name="Gnerre S."/>
            <person name="Godfrey J."/>
            <person name="Good R."/>
            <person name="Gotea V."/>
            <person name="Gravely B."/>
            <person name="Greenberg A.J."/>
            <person name="Griffiths-Jones S."/>
            <person name="Gross S."/>
            <person name="Guigo R."/>
            <person name="Gustafson E.A."/>
            <person name="Haerty W."/>
            <person name="Hahn M.W."/>
            <person name="Halligan D.L."/>
            <person name="Halpern A.L."/>
            <person name="Halter G.M."/>
            <person name="Han M.V."/>
            <person name="Heger A."/>
            <person name="Hillier L."/>
            <person name="Hinrichs A.S."/>
            <person name="Holmes I."/>
            <person name="Hoskins R.A."/>
            <person name="Hubisz M.J."/>
            <person name="Hultmark D."/>
            <person name="Huntley M.A."/>
            <person name="Jaffe D.B."/>
            <person name="Jagadeeshan S."/>
            <person name="Jeck W.R."/>
            <person name="Johnson J."/>
            <person name="Jones C.D."/>
            <person name="Jordan W.C."/>
            <person name="Karpen G.H."/>
            <person name="Kataoka E."/>
            <person name="Keightley P.D."/>
            <person name="Kheradpour P."/>
            <person name="Kirkness E.F."/>
            <person name="Koerich L.B."/>
            <person name="Kristiansen K."/>
            <person name="Kudrna D."/>
            <person name="Kulathinal R.J."/>
            <person name="Kumar S."/>
            <person name="Kwok R."/>
            <person name="Lander E."/>
            <person name="Langley C.H."/>
            <person name="Lapoint R."/>
            <person name="Lazzaro B.P."/>
            <person name="Lee S.J."/>
            <person name="Levesque L."/>
            <person name="Li R."/>
            <person name="Lin C.F."/>
            <person name="Lin M.F."/>
            <person name="Lindblad-Toh K."/>
            <person name="Llopart A."/>
            <person name="Long M."/>
            <person name="Low L."/>
            <person name="Lozovsky E."/>
            <person name="Lu J."/>
            <person name="Luo M."/>
            <person name="Machado C.A."/>
            <person name="Makalowski W."/>
            <person name="Marzo M."/>
            <person name="Matsuda M."/>
            <person name="Matzkin L."/>
            <person name="McAllister B."/>
            <person name="McBride C.S."/>
            <person name="McKernan B."/>
            <person name="McKernan K."/>
            <person name="Mendez-Lago M."/>
            <person name="Minx P."/>
            <person name="Mollenhauer M.U."/>
            <person name="Montooth K."/>
            <person name="Mount S.M."/>
            <person name="Mu X."/>
            <person name="Myers E."/>
            <person name="Negre B."/>
            <person name="Newfeld S."/>
            <person name="Nielsen R."/>
            <person name="Noor M.A."/>
            <person name="O'Grady P."/>
            <person name="Pachter L."/>
            <person name="Papaceit M."/>
            <person name="Parisi M.J."/>
            <person name="Parisi M."/>
            <person name="Parts L."/>
            <person name="Pedersen J.S."/>
            <person name="Pesole G."/>
            <person name="Phillippy A.M."/>
            <person name="Ponting C.P."/>
            <person name="Pop M."/>
            <person name="Porcelli D."/>
            <person name="Powell J.R."/>
            <person name="Prohaska S."/>
            <person name="Pruitt K."/>
            <person name="Puig M."/>
            <person name="Quesneville H."/>
            <person name="Ram K.R."/>
            <person name="Rand D."/>
            <person name="Rasmussen M.D."/>
            <person name="Reed L.K."/>
            <person name="Reenan R."/>
            <person name="Reily A."/>
            <person name="Remington K.A."/>
            <person name="Rieger T.T."/>
            <person name="Ritchie M.G."/>
            <person name="Robin C."/>
            <person name="Rogers Y.H."/>
            <person name="Rohde C."/>
            <person name="Rozas J."/>
            <person name="Rubenfield M.J."/>
            <person name="Ruiz A."/>
            <person name="Russo S."/>
            <person name="Salzberg S.L."/>
            <person name="Sanchez-Gracia A."/>
            <person name="Saranga D.J."/>
            <person name="Sato H."/>
            <person name="Schaeffer S.W."/>
            <person name="Schatz M.C."/>
            <person name="Schlenke T."/>
            <person name="Schwartz R."/>
            <person name="Segarra C."/>
            <person name="Singh R.S."/>
            <person name="Sirot L."/>
            <person name="Sirota M."/>
            <person name="Sisneros N.B."/>
            <person name="Smith C.D."/>
            <person name="Smith T.F."/>
            <person name="Spieth J."/>
            <person name="Stage D.E."/>
            <person name="Stark A."/>
            <person name="Stephan W."/>
            <person name="Strausberg R.L."/>
            <person name="Strempel S."/>
            <person name="Sturgill D."/>
            <person name="Sutton G."/>
            <person name="Sutton G.G."/>
            <person name="Tao W."/>
            <person name="Teichmann S."/>
            <person name="Tobari Y.N."/>
            <person name="Tomimura Y."/>
            <person name="Tsolas J.M."/>
            <person name="Valente V.L."/>
            <person name="Venter E."/>
            <person name="Venter J.C."/>
            <person name="Vicario S."/>
            <person name="Vieira F.G."/>
            <person name="Vilella A.J."/>
            <person name="Villasante A."/>
            <person name="Walenz B."/>
            <person name="Wang J."/>
            <person name="Wasserman M."/>
            <person name="Watts T."/>
            <person name="Wilson D."/>
            <person name="Wilson R.K."/>
            <person name="Wing R.A."/>
            <person name="Wolfner M.F."/>
            <person name="Wong A."/>
            <person name="Wong G.K."/>
            <person name="Wu C.I."/>
            <person name="Wu G."/>
            <person name="Yamamoto D."/>
            <person name="Yang H.P."/>
            <person name="Yang S.P."/>
            <person name="Yorke J.A."/>
            <person name="Yoshida K."/>
            <person name="Zdobnov E."/>
            <person name="Zhang P."/>
            <person name="Zhang Y."/>
            <person name="Zimin A.V."/>
            <person name="Baldwin J."/>
            <person name="Abdouelleil A."/>
            <person name="Abdulkadir J."/>
            <person name="Abebe A."/>
            <person name="Abera B."/>
            <person name="Abreu J."/>
            <person name="Acer S.C."/>
            <person name="Aftuck L."/>
            <person name="Alexander A."/>
            <person name="An P."/>
            <person name="Anderson E."/>
            <person name="Anderson S."/>
            <person name="Arachi H."/>
            <person name="Azer M."/>
            <person name="Bachantsang P."/>
            <person name="Barry A."/>
            <person name="Bayul T."/>
            <person name="Berlin A."/>
            <person name="Bessette D."/>
            <person name="Bloom T."/>
            <person name="Blye J."/>
            <person name="Boguslavskiy L."/>
            <person name="Bonnet C."/>
            <person name="Boukhgalter B."/>
            <person name="Bourzgui I."/>
            <person name="Brown A."/>
            <person name="Cahill P."/>
            <person name="Channer S."/>
            <person name="Cheshatsang Y."/>
            <person name="Chuda L."/>
            <person name="Citroen M."/>
            <person name="Collymore A."/>
            <person name="Cooke P."/>
            <person name="Costello M."/>
            <person name="D'Aco K."/>
            <person name="Daza R."/>
            <person name="De Haan G."/>
            <person name="DeGray S."/>
            <person name="DeMaso C."/>
            <person name="Dhargay N."/>
            <person name="Dooley K."/>
            <person name="Dooley E."/>
            <person name="Doricent M."/>
            <person name="Dorje P."/>
            <person name="Dorjee K."/>
            <person name="Dupes A."/>
            <person name="Elong R."/>
            <person name="Falk J."/>
            <person name="Farina A."/>
            <person name="Faro S."/>
            <person name="Ferguson D."/>
            <person name="Fisher S."/>
            <person name="Foley C.D."/>
            <person name="Franke A."/>
            <person name="Friedrich D."/>
            <person name="Gadbois L."/>
            <person name="Gearin G."/>
            <person name="Gearin C.R."/>
            <person name="Giannoukos G."/>
            <person name="Goode T."/>
            <person name="Graham J."/>
            <person name="Grandbois E."/>
            <person name="Grewal S."/>
            <person name="Gyaltsen K."/>
            <person name="Hafez N."/>
            <person name="Hagos B."/>
            <person name="Hall J."/>
            <person name="Henson C."/>
            <person name="Hollinger A."/>
            <person name="Honan T."/>
            <person name="Huard M.D."/>
            <person name="Hughes L."/>
            <person name="Hurhula B."/>
            <person name="Husby M.E."/>
            <person name="Kamat A."/>
            <person name="Kanga B."/>
            <person name="Kashin S."/>
            <person name="Khazanovich D."/>
            <person name="Kisner P."/>
            <person name="Lance K."/>
            <person name="Lara M."/>
            <person name="Lee W."/>
            <person name="Lennon N."/>
            <person name="Letendre F."/>
            <person name="LeVine R."/>
            <person name="Lipovsky A."/>
            <person name="Liu X."/>
            <person name="Liu J."/>
            <person name="Liu S."/>
            <person name="Lokyitsang T."/>
            <person name="Lokyitsang Y."/>
            <person name="Lubonja R."/>
            <person name="Lui A."/>
            <person name="MacDonald P."/>
            <person name="Magnisalis V."/>
            <person name="Maru K."/>
            <person name="Matthews C."/>
            <person name="McCusker W."/>
            <person name="McDonough S."/>
            <person name="Mehta T."/>
            <person name="Meldrim J."/>
            <person name="Meneus L."/>
            <person name="Mihai O."/>
            <person name="Mihalev A."/>
            <person name="Mihova T."/>
            <person name="Mittelman R."/>
            <person name="Mlenga V."/>
            <person name="Montmayeur A."/>
            <person name="Mulrain L."/>
            <person name="Navidi A."/>
            <person name="Naylor J."/>
            <person name="Negash T."/>
            <person name="Nguyen T."/>
            <person name="Nguyen N."/>
            <person name="Nicol R."/>
            <person name="Norbu C."/>
            <person name="Norbu N."/>
            <person name="Novod N."/>
            <person name="O'Neill B."/>
            <person name="Osman S."/>
            <person name="Markiewicz E."/>
            <person name="Oyono O.L."/>
            <person name="Patti C."/>
            <person name="Phunkhang P."/>
            <person name="Pierre F."/>
            <person name="Priest M."/>
            <person name="Raghuraman S."/>
            <person name="Rege F."/>
            <person name="Reyes R."/>
            <person name="Rise C."/>
            <person name="Rogov P."/>
            <person name="Ross K."/>
            <person name="Ryan E."/>
            <person name="Settipalli S."/>
            <person name="Shea T."/>
            <person name="Sherpa N."/>
            <person name="Shi L."/>
            <person name="Shih D."/>
            <person name="Sparrow T."/>
            <person name="Spaulding J."/>
            <person name="Stalker J."/>
            <person name="Stange-Thomann N."/>
            <person name="Stavropoulos S."/>
            <person name="Stone C."/>
            <person name="Strader C."/>
            <person name="Tesfaye S."/>
            <person name="Thomson T."/>
            <person name="Thoulutsang Y."/>
            <person name="Thoulutsang D."/>
            <person name="Topham K."/>
            <person name="Topping I."/>
            <person name="Tsamla T."/>
            <person name="Vassiliev H."/>
            <person name="Vo A."/>
            <person name="Wangchuk T."/>
            <person name="Wangdi T."/>
            <person name="Weiand M."/>
            <person name="Wilkinson J."/>
            <person name="Wilson A."/>
            <person name="Yadav S."/>
            <person name="Young G."/>
            <person name="Yu Q."/>
            <person name="Zembek L."/>
            <person name="Zhong D."/>
            <person name="Zimmer A."/>
            <person name="Zwirko Z."/>
            <person name="Jaffe D.B."/>
            <person name="Alvarez P."/>
            <person name="Brockman W."/>
            <person name="Butler J."/>
            <person name="Chin C."/>
            <person name="Gnerre S."/>
            <person name="Grabherr M."/>
            <person name="Kleber M."/>
            <person name="Mauceli E."/>
            <person name="MacCallum I."/>
        </authorList>
    </citation>
    <scope>NUCLEOTIDE SEQUENCE [LARGE SCALE GENOMIC DNA]</scope>
    <source>
        <strain evidence="2">Tucson 15287-2541.00</strain>
    </source>
</reference>
<name>B4JTH2_DROGR</name>
<evidence type="ECO:0000313" key="1">
    <source>
        <dbReference type="EMBL" id="EDV95062.1"/>
    </source>
</evidence>
<organism evidence="2">
    <name type="scientific">Drosophila grimshawi</name>
    <name type="common">Hawaiian fruit fly</name>
    <name type="synonym">Idiomyia grimshawi</name>
    <dbReference type="NCBI Taxonomy" id="7222"/>
    <lineage>
        <taxon>Eukaryota</taxon>
        <taxon>Metazoa</taxon>
        <taxon>Ecdysozoa</taxon>
        <taxon>Arthropoda</taxon>
        <taxon>Hexapoda</taxon>
        <taxon>Insecta</taxon>
        <taxon>Pterygota</taxon>
        <taxon>Neoptera</taxon>
        <taxon>Endopterygota</taxon>
        <taxon>Diptera</taxon>
        <taxon>Brachycera</taxon>
        <taxon>Muscomorpha</taxon>
        <taxon>Ephydroidea</taxon>
        <taxon>Drosophilidae</taxon>
        <taxon>Drosophila</taxon>
        <taxon>Hawaiian Drosophila</taxon>
    </lineage>
</organism>
<dbReference type="EMBL" id="CH916373">
    <property type="protein sequence ID" value="EDV95062.1"/>
    <property type="molecule type" value="Genomic_DNA"/>
</dbReference>
<dbReference type="PhylomeDB" id="B4JTH2"/>
<dbReference type="AlphaFoldDB" id="B4JTH2"/>
<sequence>MKPRIKNHFRAHQLSIWLRLIPELHRAGMEDVIARHNLFRNHDDMELYEGPVKPDPFGLAAGTTTSSSSSSSSSSRLLLVDEQLMMKKGRGLNATAYLNGILGGKYHDLPLQYK</sequence>
<evidence type="ECO:0000313" key="2">
    <source>
        <dbReference type="Proteomes" id="UP000001070"/>
    </source>
</evidence>
<dbReference type="Proteomes" id="UP000001070">
    <property type="component" value="Unassembled WGS sequence"/>
</dbReference>
<accession>B4JTH2</accession>
<protein>
    <submittedName>
        <fullName evidence="1">GH23418</fullName>
    </submittedName>
</protein>
<dbReference type="SMR" id="B4JTH2"/>
<dbReference type="OMA" id="YTIQITM"/>
<proteinExistence type="predicted"/>